<dbReference type="KEGG" id="ssyi:EKG83_27030"/>
<evidence type="ECO:0000313" key="3">
    <source>
        <dbReference type="Proteomes" id="UP000325787"/>
    </source>
</evidence>
<sequence>MRLPTDTVHLKLQTRQYELFGRSLGRGVERRVLLIGAASAALWWAVLLLLGMPILHRLSPLVFLVPPVVFVLYGTRRDDTGRMMLAAWRDRLLFHAPVRRRSIGNPLLHLDGHRTRPISLLVTTRLVTAVSMSDREGGAS</sequence>
<keyword evidence="1" id="KW-0472">Membrane</keyword>
<name>A0A5Q0H3V6_SACSY</name>
<feature type="transmembrane region" description="Helical" evidence="1">
    <location>
        <begin position="32"/>
        <end position="52"/>
    </location>
</feature>
<keyword evidence="1" id="KW-0812">Transmembrane</keyword>
<protein>
    <submittedName>
        <fullName evidence="2">Uncharacterized protein</fullName>
    </submittedName>
</protein>
<evidence type="ECO:0000256" key="1">
    <source>
        <dbReference type="SAM" id="Phobius"/>
    </source>
</evidence>
<proteinExistence type="predicted"/>
<dbReference type="AlphaFoldDB" id="A0A5Q0H3V6"/>
<dbReference type="EMBL" id="CP034550">
    <property type="protein sequence ID" value="QFZ20574.1"/>
    <property type="molecule type" value="Genomic_DNA"/>
</dbReference>
<dbReference type="OrthoDB" id="3695477at2"/>
<keyword evidence="3" id="KW-1185">Reference proteome</keyword>
<organism evidence="2 3">
    <name type="scientific">Saccharothrix syringae</name>
    <name type="common">Nocardiopsis syringae</name>
    <dbReference type="NCBI Taxonomy" id="103733"/>
    <lineage>
        <taxon>Bacteria</taxon>
        <taxon>Bacillati</taxon>
        <taxon>Actinomycetota</taxon>
        <taxon>Actinomycetes</taxon>
        <taxon>Pseudonocardiales</taxon>
        <taxon>Pseudonocardiaceae</taxon>
        <taxon>Saccharothrix</taxon>
    </lineage>
</organism>
<keyword evidence="1" id="KW-1133">Transmembrane helix</keyword>
<gene>
    <name evidence="2" type="ORF">EKG83_27030</name>
</gene>
<feature type="transmembrane region" description="Helical" evidence="1">
    <location>
        <begin position="58"/>
        <end position="75"/>
    </location>
</feature>
<dbReference type="RefSeq" id="WP_033435544.1">
    <property type="nucleotide sequence ID" value="NZ_CP034550.1"/>
</dbReference>
<accession>A0A5Q0H3V6</accession>
<dbReference type="Proteomes" id="UP000325787">
    <property type="component" value="Chromosome"/>
</dbReference>
<reference evidence="3" key="1">
    <citation type="journal article" date="2021" name="Curr. Microbiol.">
        <title>Complete genome of nocamycin-producing strain Saccharothrix syringae NRRL B-16468 reveals the biosynthetic potential for secondary metabolites.</title>
        <authorList>
            <person name="Mo X."/>
            <person name="Yang S."/>
        </authorList>
    </citation>
    <scope>NUCLEOTIDE SEQUENCE [LARGE SCALE GENOMIC DNA]</scope>
    <source>
        <strain evidence="3">ATCC 51364 / DSM 43886 / JCM 6844 / KCTC 9398 / NBRC 14523 / NRRL B-16468 / INA 2240</strain>
    </source>
</reference>
<evidence type="ECO:0000313" key="2">
    <source>
        <dbReference type="EMBL" id="QFZ20574.1"/>
    </source>
</evidence>